<dbReference type="SUPFAM" id="SSF82171">
    <property type="entry name" value="DPP6 N-terminal domain-like"/>
    <property type="match status" value="1"/>
</dbReference>
<gene>
    <name evidence="2" type="ORF">LMH87_007819</name>
</gene>
<dbReference type="InterPro" id="IPR029058">
    <property type="entry name" value="AB_hydrolase_fold"/>
</dbReference>
<dbReference type="InterPro" id="IPR050278">
    <property type="entry name" value="Serine_Prot_S9B/DPPIV"/>
</dbReference>
<dbReference type="RefSeq" id="XP_056057687.1">
    <property type="nucleotide sequence ID" value="XM_056199883.1"/>
</dbReference>
<name>A0A9W8UNC1_AKAMU</name>
<sequence length="402" mass="45331">MSSSHALEFHGPGWHDEARTPVVDGKYYDRATGEIRTASDGDHQEYMGPPAVGIVIRSQHIDTVQCVYRASRTLPMETLLGHIMKVVGEKKLELDSVIATTEPNRDSQKYYFVFNRRGHQHLRLLSINYTRGVKVLAEEASETFFDYHQKAYFKLLPSTNEFLWASKRDSWNHLHLFNLEDGERKAQIKKGEWNVHSIGHVDGKNRKLWVRALGIIPYEDPYYAPLVSVIFDGSMLRVITNSNGSHTWQWGPRRHFLIVDAEFPDRIAWIRAAARSRPSMDFSRVGCYGYSAGGHNAAAAVIHHADFYKAAVAGAGSHDNRLGIFLWSEIFMGYPVDASYERCSNVTHAHKLMDALMLCVGGLDHNVDLSSTVRLAHRLIGANKNFDMVIVPKGANRAGETP</sequence>
<dbReference type="AlphaFoldDB" id="A0A9W8UNC1"/>
<accession>A0A9W8UNC1</accession>
<reference evidence="2" key="1">
    <citation type="journal article" date="2023" name="Access Microbiol">
        <title>De-novo genome assembly for Akanthomyces muscarius, a biocontrol agent of insect agricultural pests.</title>
        <authorList>
            <person name="Erdos Z."/>
            <person name="Studholme D.J."/>
            <person name="Raymond B."/>
            <person name="Sharma M."/>
        </authorList>
    </citation>
    <scope>NUCLEOTIDE SEQUENCE</scope>
    <source>
        <strain evidence="2">Ve6</strain>
    </source>
</reference>
<protein>
    <recommendedName>
        <fullName evidence="1">Peptidase S9 prolyl oligopeptidase catalytic domain-containing protein</fullName>
    </recommendedName>
</protein>
<dbReference type="PANTHER" id="PTHR11731">
    <property type="entry name" value="PROTEASE FAMILY S9B,C DIPEPTIDYL-PEPTIDASE IV-RELATED"/>
    <property type="match status" value="1"/>
</dbReference>
<dbReference type="EMBL" id="JAJHUN010000003">
    <property type="protein sequence ID" value="KAJ4159882.1"/>
    <property type="molecule type" value="Genomic_DNA"/>
</dbReference>
<evidence type="ECO:0000313" key="2">
    <source>
        <dbReference type="EMBL" id="KAJ4159882.1"/>
    </source>
</evidence>
<dbReference type="GO" id="GO:0008236">
    <property type="term" value="F:serine-type peptidase activity"/>
    <property type="evidence" value="ECO:0007669"/>
    <property type="project" value="UniProtKB-KW"/>
</dbReference>
<dbReference type="Gene3D" id="3.40.50.1820">
    <property type="entry name" value="alpha/beta hydrolase"/>
    <property type="match status" value="1"/>
</dbReference>
<evidence type="ECO:0000313" key="3">
    <source>
        <dbReference type="Proteomes" id="UP001144673"/>
    </source>
</evidence>
<keyword evidence="3" id="KW-1185">Reference proteome</keyword>
<comment type="caution">
    <text evidence="2">The sequence shown here is derived from an EMBL/GenBank/DDBJ whole genome shotgun (WGS) entry which is preliminary data.</text>
</comment>
<evidence type="ECO:0000259" key="1">
    <source>
        <dbReference type="Pfam" id="PF00326"/>
    </source>
</evidence>
<organism evidence="2 3">
    <name type="scientific">Akanthomyces muscarius</name>
    <name type="common">Entomopathogenic fungus</name>
    <name type="synonym">Lecanicillium muscarium</name>
    <dbReference type="NCBI Taxonomy" id="2231603"/>
    <lineage>
        <taxon>Eukaryota</taxon>
        <taxon>Fungi</taxon>
        <taxon>Dikarya</taxon>
        <taxon>Ascomycota</taxon>
        <taxon>Pezizomycotina</taxon>
        <taxon>Sordariomycetes</taxon>
        <taxon>Hypocreomycetidae</taxon>
        <taxon>Hypocreales</taxon>
        <taxon>Cordycipitaceae</taxon>
        <taxon>Akanthomyces</taxon>
    </lineage>
</organism>
<dbReference type="InterPro" id="IPR001375">
    <property type="entry name" value="Peptidase_S9_cat"/>
</dbReference>
<dbReference type="GeneID" id="80894978"/>
<feature type="domain" description="Peptidase S9 prolyl oligopeptidase catalytic" evidence="1">
    <location>
        <begin position="238"/>
        <end position="393"/>
    </location>
</feature>
<dbReference type="Pfam" id="PF00326">
    <property type="entry name" value="Peptidase_S9"/>
    <property type="match status" value="1"/>
</dbReference>
<dbReference type="GO" id="GO:0006508">
    <property type="term" value="P:proteolysis"/>
    <property type="evidence" value="ECO:0007669"/>
    <property type="project" value="InterPro"/>
</dbReference>
<dbReference type="KEGG" id="amus:LMH87_007819"/>
<dbReference type="Proteomes" id="UP001144673">
    <property type="component" value="Unassembled WGS sequence"/>
</dbReference>
<dbReference type="SUPFAM" id="SSF53474">
    <property type="entry name" value="alpha/beta-Hydrolases"/>
    <property type="match status" value="1"/>
</dbReference>
<dbReference type="GO" id="GO:0008239">
    <property type="term" value="F:dipeptidyl-peptidase activity"/>
    <property type="evidence" value="ECO:0007669"/>
    <property type="project" value="UniProtKB-EC"/>
</dbReference>
<dbReference type="Gene3D" id="2.140.10.30">
    <property type="entry name" value="Dipeptidylpeptidase IV, N-terminal domain"/>
    <property type="match status" value="1"/>
</dbReference>
<dbReference type="PANTHER" id="PTHR11731:SF118">
    <property type="entry name" value="BLR1971 PROTEIN"/>
    <property type="match status" value="1"/>
</dbReference>
<dbReference type="GO" id="GO:0004177">
    <property type="term" value="F:aminopeptidase activity"/>
    <property type="evidence" value="ECO:0007669"/>
    <property type="project" value="UniProtKB-KW"/>
</dbReference>
<proteinExistence type="predicted"/>